<dbReference type="PANTHER" id="PTHR42951">
    <property type="entry name" value="METALLO-BETA-LACTAMASE DOMAIN-CONTAINING"/>
    <property type="match status" value="1"/>
</dbReference>
<proteinExistence type="predicted"/>
<feature type="domain" description="Metallo-beta-lactamase" evidence="1">
    <location>
        <begin position="22"/>
        <end position="227"/>
    </location>
</feature>
<reference evidence="2 3" key="1">
    <citation type="submission" date="2012-09" db="EMBL/GenBank/DDBJ databases">
        <title>Genome Sequence of Bacillus sp. DW5-4.</title>
        <authorList>
            <person name="Lai Q."/>
            <person name="Liu Y."/>
            <person name="Shao Z."/>
        </authorList>
    </citation>
    <scope>NUCLEOTIDE SEQUENCE [LARGE SCALE GENOMIC DNA]</scope>
    <source>
        <strain evidence="2 3">DW5-4</strain>
    </source>
</reference>
<organism evidence="2 3">
    <name type="scientific">Bacillus zhangzhouensis</name>
    <dbReference type="NCBI Taxonomy" id="1178540"/>
    <lineage>
        <taxon>Bacteria</taxon>
        <taxon>Bacillati</taxon>
        <taxon>Bacillota</taxon>
        <taxon>Bacilli</taxon>
        <taxon>Bacillales</taxon>
        <taxon>Bacillaceae</taxon>
        <taxon>Bacillus</taxon>
    </lineage>
</organism>
<evidence type="ECO:0000313" key="3">
    <source>
        <dbReference type="Proteomes" id="UP000028091"/>
    </source>
</evidence>
<dbReference type="SMART" id="SM00849">
    <property type="entry name" value="Lactamase_B"/>
    <property type="match status" value="1"/>
</dbReference>
<comment type="caution">
    <text evidence="2">The sequence shown here is derived from an EMBL/GenBank/DDBJ whole genome shotgun (WGS) entry which is preliminary data.</text>
</comment>
<dbReference type="CDD" id="cd07721">
    <property type="entry name" value="yflN-like_MBL-fold"/>
    <property type="match status" value="1"/>
</dbReference>
<keyword evidence="3" id="KW-1185">Reference proteome</keyword>
<protein>
    <submittedName>
        <fullName evidence="2">Hydrolase</fullName>
    </submittedName>
</protein>
<dbReference type="InterPro" id="IPR050855">
    <property type="entry name" value="NDM-1-like"/>
</dbReference>
<dbReference type="PANTHER" id="PTHR42951:SF15">
    <property type="entry name" value="METALLO-BETA-LACTAMASE SUPERFAMILY PROTEIN"/>
    <property type="match status" value="1"/>
</dbReference>
<dbReference type="InterPro" id="IPR001279">
    <property type="entry name" value="Metallo-B-lactamas"/>
</dbReference>
<dbReference type="Gene3D" id="3.60.15.10">
    <property type="entry name" value="Ribonuclease Z/Hydroxyacylglutathione hydrolase-like"/>
    <property type="match status" value="1"/>
</dbReference>
<dbReference type="GO" id="GO:0016787">
    <property type="term" value="F:hydrolase activity"/>
    <property type="evidence" value="ECO:0007669"/>
    <property type="project" value="UniProtKB-KW"/>
</dbReference>
<dbReference type="AlphaFoldDB" id="A0A081L7Y6"/>
<keyword evidence="2" id="KW-0378">Hydrolase</keyword>
<dbReference type="EMBL" id="JOTP01000024">
    <property type="protein sequence ID" value="KEP25362.1"/>
    <property type="molecule type" value="Genomic_DNA"/>
</dbReference>
<dbReference type="Proteomes" id="UP000028091">
    <property type="component" value="Unassembled WGS sequence"/>
</dbReference>
<sequence length="246" mass="27192">MEISNGVKMIELQIEAFGGRQELNPTLIWDDETAVLIDTGTPGQLEQIRTAMNDAGVSFEKLKAIILTHQDIDHIGSLPEILQESDSHIKVYAHEIDKPYIEGEFPLLKANLESMAWQLDGLSDDKRRVIVAQVNNSPRAKVDKTLFGGEDLPFCGGIHVIFTPGHTPGHISLYLKQSKTLVVGDAMYSVEGVLQGPHPPSTPDMDTAFRSIASYLDFDIEKVICYHGGLSKNNVKEQLKGIVEKE</sequence>
<dbReference type="SUPFAM" id="SSF56281">
    <property type="entry name" value="Metallo-hydrolase/oxidoreductase"/>
    <property type="match status" value="1"/>
</dbReference>
<dbReference type="OrthoDB" id="9802248at2"/>
<gene>
    <name evidence="2" type="ORF">BA70_09145</name>
</gene>
<evidence type="ECO:0000313" key="2">
    <source>
        <dbReference type="EMBL" id="KEP25362.1"/>
    </source>
</evidence>
<dbReference type="Pfam" id="PF00753">
    <property type="entry name" value="Lactamase_B"/>
    <property type="match status" value="1"/>
</dbReference>
<evidence type="ECO:0000259" key="1">
    <source>
        <dbReference type="SMART" id="SM00849"/>
    </source>
</evidence>
<dbReference type="InterPro" id="IPR036866">
    <property type="entry name" value="RibonucZ/Hydroxyglut_hydro"/>
</dbReference>
<name>A0A081L7Y6_9BACI</name>
<dbReference type="eggNOG" id="COG0491">
    <property type="taxonomic scope" value="Bacteria"/>
</dbReference>
<dbReference type="RefSeq" id="WP_034324059.1">
    <property type="nucleotide sequence ID" value="NZ_JBCMYH010000024.1"/>
</dbReference>
<accession>A0A081L7Y6</accession>